<dbReference type="EMBL" id="QVLV01000034">
    <property type="protein sequence ID" value="RGE55885.1"/>
    <property type="molecule type" value="Genomic_DNA"/>
</dbReference>
<gene>
    <name evidence="2" type="ORF">DXC51_26930</name>
</gene>
<keyword evidence="3" id="KW-1185">Reference proteome</keyword>
<feature type="transmembrane region" description="Helical" evidence="1">
    <location>
        <begin position="16"/>
        <end position="36"/>
    </location>
</feature>
<feature type="transmembrane region" description="Helical" evidence="1">
    <location>
        <begin position="100"/>
        <end position="122"/>
    </location>
</feature>
<evidence type="ECO:0000313" key="3">
    <source>
        <dbReference type="Proteomes" id="UP000260812"/>
    </source>
</evidence>
<keyword evidence="1" id="KW-0472">Membrane</keyword>
<dbReference type="Proteomes" id="UP000260812">
    <property type="component" value="Unassembled WGS sequence"/>
</dbReference>
<protein>
    <submittedName>
        <fullName evidence="2">Uncharacterized protein</fullName>
    </submittedName>
</protein>
<dbReference type="AlphaFoldDB" id="A0A3E3HVX3"/>
<organism evidence="2 3">
    <name type="scientific">Eisenbergiella massiliensis</name>
    <dbReference type="NCBI Taxonomy" id="1720294"/>
    <lineage>
        <taxon>Bacteria</taxon>
        <taxon>Bacillati</taxon>
        <taxon>Bacillota</taxon>
        <taxon>Clostridia</taxon>
        <taxon>Lachnospirales</taxon>
        <taxon>Lachnospiraceae</taxon>
        <taxon>Eisenbergiella</taxon>
    </lineage>
</organism>
<accession>A0A3E3HVX3</accession>
<keyword evidence="1" id="KW-0812">Transmembrane</keyword>
<proteinExistence type="predicted"/>
<feature type="transmembrane region" description="Helical" evidence="1">
    <location>
        <begin position="48"/>
        <end position="74"/>
    </location>
</feature>
<sequence>MRLYLFELEKLIRKPFYLTAAAGSFLFTVIGWRVYAEQADFHAGEAQAVMLMLMELHGLFAAMLIIIFTAPVFAGEYSLKMEELLQTAANGMEKTACGKAAAVLTLSLSIFGILLGSDYLFIRCVWGKEIWRAGMMRPAAEELDTVLAVSCGRAFTASFFLGICAVILLAGAVYCLSAFSHTPFQSAAGAGIGYFACQLLYNWGIRAGFLPAAYLFSFSPVVLARFQLFRKPWEGKWFGGFYLWLVPVITIVLCAVFFLSGRRRFLRKPG</sequence>
<evidence type="ECO:0000313" key="2">
    <source>
        <dbReference type="EMBL" id="RGE55885.1"/>
    </source>
</evidence>
<comment type="caution">
    <text evidence="2">The sequence shown here is derived from an EMBL/GenBank/DDBJ whole genome shotgun (WGS) entry which is preliminary data.</text>
</comment>
<evidence type="ECO:0000256" key="1">
    <source>
        <dbReference type="SAM" id="Phobius"/>
    </source>
</evidence>
<keyword evidence="1" id="KW-1133">Transmembrane helix</keyword>
<feature type="transmembrane region" description="Helical" evidence="1">
    <location>
        <begin position="241"/>
        <end position="259"/>
    </location>
</feature>
<name>A0A3E3HVX3_9FIRM</name>
<reference evidence="2" key="1">
    <citation type="submission" date="2018-08" db="EMBL/GenBank/DDBJ databases">
        <title>A genome reference for cultivated species of the human gut microbiota.</title>
        <authorList>
            <person name="Zou Y."/>
            <person name="Xue W."/>
            <person name="Luo G."/>
        </authorList>
    </citation>
    <scope>NUCLEOTIDE SEQUENCE [LARGE SCALE GENOMIC DNA]</scope>
    <source>
        <strain evidence="2">TF05-5AC</strain>
    </source>
</reference>
<feature type="transmembrane region" description="Helical" evidence="1">
    <location>
        <begin position="159"/>
        <end position="180"/>
    </location>
</feature>